<sequence length="283" mass="31736">MAIASSPITADYLIILTAIVAVTFAATEIYRRDFLFGETTLTPTITSLSPGIRAGRSIIEQSSLFPDVYSHSRHPKGRMPVYDGMKTAQQKVRSGKAAHIGHPCTRFVSSFEHLLKSDDLSTEEKEWAQEHIGSMTIDEFASELESNPELHYKSHFRPMSELLFSEDGTFRLEEVACRETTDAGLRKISALTGKPVPKEIFGNPVLQNPHNSCRDLNAETRDVIEKLYKRDYCIFGYDELPSESASCPQARMTKEALTQRYADCLAAEEQSIGSDLIVHVWKQ</sequence>
<protein>
    <submittedName>
        <fullName evidence="2">Uncharacterized protein</fullName>
    </submittedName>
</protein>
<name>A0ABD3QYM0_9STRA</name>
<proteinExistence type="predicted"/>
<keyword evidence="1" id="KW-1133">Transmembrane helix</keyword>
<organism evidence="2 3">
    <name type="scientific">Cyclotella cryptica</name>
    <dbReference type="NCBI Taxonomy" id="29204"/>
    <lineage>
        <taxon>Eukaryota</taxon>
        <taxon>Sar</taxon>
        <taxon>Stramenopiles</taxon>
        <taxon>Ochrophyta</taxon>
        <taxon>Bacillariophyta</taxon>
        <taxon>Coscinodiscophyceae</taxon>
        <taxon>Thalassiosirophycidae</taxon>
        <taxon>Stephanodiscales</taxon>
        <taxon>Stephanodiscaceae</taxon>
        <taxon>Cyclotella</taxon>
    </lineage>
</organism>
<evidence type="ECO:0000256" key="1">
    <source>
        <dbReference type="SAM" id="Phobius"/>
    </source>
</evidence>
<evidence type="ECO:0000313" key="3">
    <source>
        <dbReference type="Proteomes" id="UP001516023"/>
    </source>
</evidence>
<dbReference type="AlphaFoldDB" id="A0ABD3QYM0"/>
<reference evidence="2 3" key="1">
    <citation type="journal article" date="2020" name="G3 (Bethesda)">
        <title>Improved Reference Genome for Cyclotella cryptica CCMP332, a Model for Cell Wall Morphogenesis, Salinity Adaptation, and Lipid Production in Diatoms (Bacillariophyta).</title>
        <authorList>
            <person name="Roberts W.R."/>
            <person name="Downey K.M."/>
            <person name="Ruck E.C."/>
            <person name="Traller J.C."/>
            <person name="Alverson A.J."/>
        </authorList>
    </citation>
    <scope>NUCLEOTIDE SEQUENCE [LARGE SCALE GENOMIC DNA]</scope>
    <source>
        <strain evidence="2 3">CCMP332</strain>
    </source>
</reference>
<gene>
    <name evidence="2" type="ORF">HJC23_009062</name>
</gene>
<dbReference type="InterPro" id="IPR005331">
    <property type="entry name" value="Sulfotransferase"/>
</dbReference>
<evidence type="ECO:0000313" key="2">
    <source>
        <dbReference type="EMBL" id="KAL3805355.1"/>
    </source>
</evidence>
<dbReference type="Pfam" id="PF03567">
    <property type="entry name" value="Sulfotransfer_2"/>
    <property type="match status" value="1"/>
</dbReference>
<keyword evidence="3" id="KW-1185">Reference proteome</keyword>
<keyword evidence="1" id="KW-0472">Membrane</keyword>
<keyword evidence="1" id="KW-0812">Transmembrane</keyword>
<accession>A0ABD3QYM0</accession>
<comment type="caution">
    <text evidence="2">The sequence shown here is derived from an EMBL/GenBank/DDBJ whole genome shotgun (WGS) entry which is preliminary data.</text>
</comment>
<dbReference type="EMBL" id="JABMIG020000003">
    <property type="protein sequence ID" value="KAL3805355.1"/>
    <property type="molecule type" value="Genomic_DNA"/>
</dbReference>
<feature type="transmembrane region" description="Helical" evidence="1">
    <location>
        <begin position="12"/>
        <end position="30"/>
    </location>
</feature>
<dbReference type="Proteomes" id="UP001516023">
    <property type="component" value="Unassembled WGS sequence"/>
</dbReference>